<keyword evidence="6" id="KW-1185">Reference proteome</keyword>
<organism evidence="5 6">
    <name type="scientific">Engystomops pustulosus</name>
    <name type="common">Tungara frog</name>
    <name type="synonym">Physalaemus pustulosus</name>
    <dbReference type="NCBI Taxonomy" id="76066"/>
    <lineage>
        <taxon>Eukaryota</taxon>
        <taxon>Metazoa</taxon>
        <taxon>Chordata</taxon>
        <taxon>Craniata</taxon>
        <taxon>Vertebrata</taxon>
        <taxon>Euteleostomi</taxon>
        <taxon>Amphibia</taxon>
        <taxon>Batrachia</taxon>
        <taxon>Anura</taxon>
        <taxon>Neobatrachia</taxon>
        <taxon>Hyloidea</taxon>
        <taxon>Leptodactylidae</taxon>
        <taxon>Leiuperinae</taxon>
        <taxon>Engystomops</taxon>
    </lineage>
</organism>
<comment type="caution">
    <text evidence="5">The sequence shown here is derived from an EMBL/GenBank/DDBJ whole genome shotgun (WGS) entry which is preliminary data.</text>
</comment>
<dbReference type="Gene3D" id="3.30.420.610">
    <property type="entry name" value="LOTUS domain-like"/>
    <property type="match status" value="3"/>
</dbReference>
<evidence type="ECO:0000313" key="5">
    <source>
        <dbReference type="EMBL" id="KAG8545089.1"/>
    </source>
</evidence>
<evidence type="ECO:0000256" key="1">
    <source>
        <dbReference type="ARBA" id="ARBA00022473"/>
    </source>
</evidence>
<dbReference type="PANTHER" id="PTHR22948:SF19">
    <property type="entry name" value="TUDOR DOMAIN-CONTAINING PROTEIN 5"/>
    <property type="match status" value="1"/>
</dbReference>
<dbReference type="PANTHER" id="PTHR22948">
    <property type="entry name" value="TUDOR DOMAIN CONTAINING PROTEIN"/>
    <property type="match status" value="1"/>
</dbReference>
<feature type="domain" description="HTH OST-type" evidence="4">
    <location>
        <begin position="367"/>
        <end position="441"/>
    </location>
</feature>
<feature type="domain" description="HTH OST-type" evidence="4">
    <location>
        <begin position="122"/>
        <end position="198"/>
    </location>
</feature>
<evidence type="ECO:0000313" key="6">
    <source>
        <dbReference type="Proteomes" id="UP000824782"/>
    </source>
</evidence>
<dbReference type="InterPro" id="IPR041966">
    <property type="entry name" value="LOTUS-like"/>
</dbReference>
<keyword evidence="1" id="KW-0217">Developmental protein</keyword>
<protein>
    <recommendedName>
        <fullName evidence="4">HTH OST-type domain-containing protein</fullName>
    </recommendedName>
</protein>
<evidence type="ECO:0000256" key="3">
    <source>
        <dbReference type="SAM" id="MobiDB-lite"/>
    </source>
</evidence>
<dbReference type="EMBL" id="WNYA01001800">
    <property type="protein sequence ID" value="KAG8545089.1"/>
    <property type="molecule type" value="Genomic_DNA"/>
</dbReference>
<dbReference type="AlphaFoldDB" id="A0AAV6Z6K7"/>
<name>A0AAV6Z6K7_ENGPU</name>
<evidence type="ECO:0000256" key="2">
    <source>
        <dbReference type="ARBA" id="ARBA00022782"/>
    </source>
</evidence>
<reference evidence="5" key="1">
    <citation type="thesis" date="2020" institute="ProQuest LLC" country="789 East Eisenhower Parkway, Ann Arbor, MI, USA">
        <title>Comparative Genomics and Chromosome Evolution.</title>
        <authorList>
            <person name="Mudd A.B."/>
        </authorList>
    </citation>
    <scope>NUCLEOTIDE SEQUENCE</scope>
    <source>
        <strain evidence="5">237g6f4</strain>
        <tissue evidence="5">Blood</tissue>
    </source>
</reference>
<proteinExistence type="predicted"/>
<dbReference type="InterPro" id="IPR050621">
    <property type="entry name" value="Tudor_domain_containing"/>
</dbReference>
<sequence length="559" mass="62257">MNKDRILQTLKKDVRSLLIASKLGLGIQELEHDYRMMIGAPLPLRTLDYRSTMELLLDMPDVVHIRTNVDGTVVLSAVVNEETRSMAELVSRQKTTCKRKGIYKRRTVRPVSHMDLVRRGRVAPVLPASVKSELRDLLSISSLLVSQLETAYYKRFGRSFQYTRYGFYSLLEVLRSVSDFVQVQQTKAGSLLMLKAPARNATLQFLNPGNIFKGTSNVSVQREQNPPKKPLVVDSPPTPAPPQSAGVITLDKLFMAAEVQYYATKQSAQSPTEGEGDSGIVSSSVTAEHSDLENVSTSSSLTPAIVQDIVPLTHIENGTEESPNLNTGSVKTCVEEHTKDCNLGDLEEKFNKDLKLCLSQTRAGFVIGSDLRQDIRHVVCKYAEGLPVSHLLSVFKQHTGKDLPFKELGFMSVLDLVGSLGDLLYLEDSKDGQDWRLFDIESRKKNVNDECEPAAADDDSITRWNIPTQKSERLQPPVIISPADGKILWSSMVVPLAVSQSEIPPDAVRKKKLCSISRMKRGFMVGVYVENVTSPSDFYIRCCGTETSQKLEDMMIEMR</sequence>
<dbReference type="Proteomes" id="UP000824782">
    <property type="component" value="Unassembled WGS sequence"/>
</dbReference>
<feature type="domain" description="HTH OST-type" evidence="4">
    <location>
        <begin position="6"/>
        <end position="79"/>
    </location>
</feature>
<dbReference type="Pfam" id="PF12872">
    <property type="entry name" value="OST-HTH"/>
    <property type="match status" value="3"/>
</dbReference>
<dbReference type="GO" id="GO:0030154">
    <property type="term" value="P:cell differentiation"/>
    <property type="evidence" value="ECO:0007669"/>
    <property type="project" value="UniProtKB-KW"/>
</dbReference>
<dbReference type="PROSITE" id="PS51644">
    <property type="entry name" value="HTH_OST"/>
    <property type="match status" value="3"/>
</dbReference>
<dbReference type="InterPro" id="IPR025605">
    <property type="entry name" value="OST-HTH/LOTUS_dom"/>
</dbReference>
<feature type="region of interest" description="Disordered" evidence="3">
    <location>
        <begin position="219"/>
        <end position="242"/>
    </location>
</feature>
<accession>A0AAV6Z6K7</accession>
<evidence type="ECO:0000259" key="4">
    <source>
        <dbReference type="PROSITE" id="PS51644"/>
    </source>
</evidence>
<gene>
    <name evidence="5" type="ORF">GDO81_021399</name>
</gene>
<keyword evidence="2" id="KW-0221">Differentiation</keyword>